<evidence type="ECO:0000256" key="1">
    <source>
        <dbReference type="SAM" id="Phobius"/>
    </source>
</evidence>
<proteinExistence type="predicted"/>
<feature type="transmembrane region" description="Helical" evidence="1">
    <location>
        <begin position="30"/>
        <end position="49"/>
    </location>
</feature>
<name>A0ABV6JF71_9BACL</name>
<evidence type="ECO:0000313" key="2">
    <source>
        <dbReference type="EMBL" id="MFC0394563.1"/>
    </source>
</evidence>
<keyword evidence="1" id="KW-0812">Transmembrane</keyword>
<keyword evidence="1" id="KW-0472">Membrane</keyword>
<protein>
    <submittedName>
        <fullName evidence="2">Uncharacterized protein</fullName>
    </submittedName>
</protein>
<evidence type="ECO:0000313" key="3">
    <source>
        <dbReference type="Proteomes" id="UP001589818"/>
    </source>
</evidence>
<keyword evidence="3" id="KW-1185">Reference proteome</keyword>
<comment type="caution">
    <text evidence="2">The sequence shown here is derived from an EMBL/GenBank/DDBJ whole genome shotgun (WGS) entry which is preliminary data.</text>
</comment>
<dbReference type="EMBL" id="JBHLVF010000041">
    <property type="protein sequence ID" value="MFC0394563.1"/>
    <property type="molecule type" value="Genomic_DNA"/>
</dbReference>
<dbReference type="RefSeq" id="WP_204815697.1">
    <property type="nucleotide sequence ID" value="NZ_JANHOF010000001.1"/>
</dbReference>
<gene>
    <name evidence="2" type="ORF">ACFFJ8_24790</name>
</gene>
<dbReference type="Proteomes" id="UP001589818">
    <property type="component" value="Unassembled WGS sequence"/>
</dbReference>
<dbReference type="PROSITE" id="PS51257">
    <property type="entry name" value="PROKAR_LIPOPROTEIN"/>
    <property type="match status" value="1"/>
</dbReference>
<keyword evidence="1" id="KW-1133">Transmembrane helix</keyword>
<organism evidence="2 3">
    <name type="scientific">Paenibacillus mendelii</name>
    <dbReference type="NCBI Taxonomy" id="206163"/>
    <lineage>
        <taxon>Bacteria</taxon>
        <taxon>Bacillati</taxon>
        <taxon>Bacillota</taxon>
        <taxon>Bacilli</taxon>
        <taxon>Bacillales</taxon>
        <taxon>Paenibacillaceae</taxon>
        <taxon>Paenibacillus</taxon>
    </lineage>
</organism>
<sequence length="63" mass="7147">MDKWNTKWLKVATYLLLVFSVVFFASGQVVSAGCLMFSSVMLFLSLQLVEIDRMRKARAASKL</sequence>
<reference evidence="2 3" key="1">
    <citation type="submission" date="2024-09" db="EMBL/GenBank/DDBJ databases">
        <authorList>
            <person name="Sun Q."/>
            <person name="Mori K."/>
        </authorList>
    </citation>
    <scope>NUCLEOTIDE SEQUENCE [LARGE SCALE GENOMIC DNA]</scope>
    <source>
        <strain evidence="2 3">CCM 4839</strain>
    </source>
</reference>
<accession>A0ABV6JF71</accession>